<dbReference type="EMBL" id="JACIEI010000013">
    <property type="protein sequence ID" value="MBB3995379.1"/>
    <property type="molecule type" value="Genomic_DNA"/>
</dbReference>
<keyword evidence="2" id="KW-1185">Reference proteome</keyword>
<comment type="caution">
    <text evidence="1">The sequence shown here is derived from an EMBL/GenBank/DDBJ whole genome shotgun (WGS) entry which is preliminary data.</text>
</comment>
<gene>
    <name evidence="1" type="ORF">GGR95_003034</name>
</gene>
<evidence type="ECO:0000313" key="2">
    <source>
        <dbReference type="Proteomes" id="UP000530268"/>
    </source>
</evidence>
<accession>A0A7W6E712</accession>
<evidence type="ECO:0000313" key="1">
    <source>
        <dbReference type="EMBL" id="MBB3995379.1"/>
    </source>
</evidence>
<reference evidence="1 2" key="1">
    <citation type="submission" date="2020-08" db="EMBL/GenBank/DDBJ databases">
        <title>Genomic Encyclopedia of Type Strains, Phase IV (KMG-IV): sequencing the most valuable type-strain genomes for metagenomic binning, comparative biology and taxonomic classification.</title>
        <authorList>
            <person name="Goeker M."/>
        </authorList>
    </citation>
    <scope>NUCLEOTIDE SEQUENCE [LARGE SCALE GENOMIC DNA]</scope>
    <source>
        <strain evidence="1 2">DSM 102234</strain>
    </source>
</reference>
<proteinExistence type="predicted"/>
<protein>
    <submittedName>
        <fullName evidence="1">Uncharacterized protein</fullName>
    </submittedName>
</protein>
<dbReference type="Proteomes" id="UP000530268">
    <property type="component" value="Unassembled WGS sequence"/>
</dbReference>
<name>A0A7W6E712_9RHOB</name>
<organism evidence="1 2">
    <name type="scientific">Sulfitobacter undariae</name>
    <dbReference type="NCBI Taxonomy" id="1563671"/>
    <lineage>
        <taxon>Bacteria</taxon>
        <taxon>Pseudomonadati</taxon>
        <taxon>Pseudomonadota</taxon>
        <taxon>Alphaproteobacteria</taxon>
        <taxon>Rhodobacterales</taxon>
        <taxon>Roseobacteraceae</taxon>
        <taxon>Sulfitobacter</taxon>
    </lineage>
</organism>
<dbReference type="AlphaFoldDB" id="A0A7W6E712"/>
<sequence>MTDADLVAEHTALLKEFEAVVATHRHTLEEREQTSPRVLWHEAQKEAERLLEGSYGGEEVVRQVLAEDLAQRQADPLLYKAVIQPDAPTPEYWTCHALVPPQVLV</sequence>